<feature type="signal peptide" evidence="6">
    <location>
        <begin position="1"/>
        <end position="32"/>
    </location>
</feature>
<dbReference type="PROSITE" id="PS50011">
    <property type="entry name" value="PROTEIN_KINASE_DOM"/>
    <property type="match status" value="1"/>
</dbReference>
<dbReference type="InterPro" id="IPR050122">
    <property type="entry name" value="RTK"/>
</dbReference>
<dbReference type="OrthoDB" id="5949550at2759"/>
<dbReference type="InterPro" id="IPR011009">
    <property type="entry name" value="Kinase-like_dom_sf"/>
</dbReference>
<dbReference type="InterPro" id="IPR013098">
    <property type="entry name" value="Ig_I-set"/>
</dbReference>
<comment type="subcellular location">
    <subcellularLocation>
        <location evidence="1">Membrane</location>
        <topology evidence="1">Single-pass membrane protein</topology>
    </subcellularLocation>
</comment>
<evidence type="ECO:0000256" key="2">
    <source>
        <dbReference type="ARBA" id="ARBA00022692"/>
    </source>
</evidence>
<dbReference type="InterPro" id="IPR036179">
    <property type="entry name" value="Ig-like_dom_sf"/>
</dbReference>
<dbReference type="GO" id="GO:0004714">
    <property type="term" value="F:transmembrane receptor protein tyrosine kinase activity"/>
    <property type="evidence" value="ECO:0007669"/>
    <property type="project" value="TreeGrafter"/>
</dbReference>
<dbReference type="Pfam" id="PF07714">
    <property type="entry name" value="PK_Tyr_Ser-Thr"/>
    <property type="match status" value="1"/>
</dbReference>
<dbReference type="Gene3D" id="3.30.200.20">
    <property type="entry name" value="Phosphorylase Kinase, domain 1"/>
    <property type="match status" value="1"/>
</dbReference>
<dbReference type="InterPro" id="IPR000719">
    <property type="entry name" value="Prot_kinase_dom"/>
</dbReference>
<dbReference type="Gene3D" id="2.60.40.10">
    <property type="entry name" value="Immunoglobulins"/>
    <property type="match status" value="1"/>
</dbReference>
<keyword evidence="6" id="KW-0732">Signal</keyword>
<evidence type="ECO:0000256" key="4">
    <source>
        <dbReference type="ARBA" id="ARBA00023136"/>
    </source>
</evidence>
<keyword evidence="4" id="KW-0472">Membrane</keyword>
<keyword evidence="2" id="KW-0812">Transmembrane</keyword>
<sequence>MISVKMRDGKNLAVIFIALAALVNQFANVSSSASAPEIPVRRVINTENSVDTNIKTNKLAETANRVDFVYSSNSFKEIEHDVLQFTGNVSNIRFSCQSTKNKTAFVGWNYHGIKEIEKKKSGDDENGYVINLSSGPPVVRMECYSLENKTITNSTWIYTGEDKPPYLYNNQKTIRASVLNRTTAFLSCLLKYPLDDNGNGKELQLFKDEERVDNDAFCLGYTPELGFLLNLTKLENYLGTYKCKVENSTPDDVVYVQFDKDAFVRVSYKGYLEQFYAESPKQHSFNCELPKEMFENDFKWYYQWKNGTHSPLNDKYVENVSSVGTFDYSQTVKVQFNYSDVAGIVCVGTAKGSGSQYNSSVLVHVKSPQKINIWKAERNGYDLTCYASGDPIRWKWKKNGKYLTLSDPEDQFDLLNHYSSTLTMKSIPAADSTAVIYTCIAENFLGSENNSFSVQDSGIKYMRRRLPPRFVKWFIQGEKLEEIGELQPYASLKFNPKRCIKYKDLIFGRKIKSGNFGTVLIGWVKENDSQQNHTQTPVAIKMMKYDPKASEEENIKNFCSFLAEIKKMQHMDYHRYVVNNAYLVVDYCRGGDLESYLKQFNRSNNDFCFHDDIQISTKCCNTVQGPKLLKTSHLMRWARIYC</sequence>
<reference evidence="9 10" key="1">
    <citation type="journal article" date="2016" name="Genome Biol. Evol.">
        <title>Gene Family Evolution Reflects Adaptation to Soil Environmental Stressors in the Genome of the Collembolan Orchesella cincta.</title>
        <authorList>
            <person name="Faddeeva-Vakhrusheva A."/>
            <person name="Derks M.F."/>
            <person name="Anvar S.Y."/>
            <person name="Agamennone V."/>
            <person name="Suring W."/>
            <person name="Smit S."/>
            <person name="van Straalen N.M."/>
            <person name="Roelofs D."/>
        </authorList>
    </citation>
    <scope>NUCLEOTIDE SEQUENCE [LARGE SCALE GENOMIC DNA]</scope>
    <source>
        <tissue evidence="9">Mixed pool</tissue>
    </source>
</reference>
<evidence type="ECO:0000313" key="10">
    <source>
        <dbReference type="Proteomes" id="UP000094527"/>
    </source>
</evidence>
<keyword evidence="5" id="KW-0325">Glycoprotein</keyword>
<evidence type="ECO:0000256" key="5">
    <source>
        <dbReference type="ARBA" id="ARBA00023180"/>
    </source>
</evidence>
<evidence type="ECO:0000259" key="8">
    <source>
        <dbReference type="PROSITE" id="PS50835"/>
    </source>
</evidence>
<keyword evidence="10" id="KW-1185">Reference proteome</keyword>
<dbReference type="PANTHER" id="PTHR24416:SF600">
    <property type="entry name" value="PDGF- AND VEGF-RECEPTOR RELATED, ISOFORM J"/>
    <property type="match status" value="1"/>
</dbReference>
<dbReference type="InterPro" id="IPR001245">
    <property type="entry name" value="Ser-Thr/Tyr_kinase_cat_dom"/>
</dbReference>
<dbReference type="PROSITE" id="PS50835">
    <property type="entry name" value="IG_LIKE"/>
    <property type="match status" value="1"/>
</dbReference>
<feature type="domain" description="Ig-like" evidence="8">
    <location>
        <begin position="368"/>
        <end position="455"/>
    </location>
</feature>
<evidence type="ECO:0000256" key="3">
    <source>
        <dbReference type="ARBA" id="ARBA00022989"/>
    </source>
</evidence>
<protein>
    <submittedName>
        <fullName evidence="9">Platelet-derived growth factor receptor beta</fullName>
    </submittedName>
</protein>
<keyword evidence="9" id="KW-0675">Receptor</keyword>
<comment type="caution">
    <text evidence="9">The sequence shown here is derived from an EMBL/GenBank/DDBJ whole genome shotgun (WGS) entry which is preliminary data.</text>
</comment>
<feature type="domain" description="Protein kinase" evidence="7">
    <location>
        <begin position="505"/>
        <end position="642"/>
    </location>
</feature>
<dbReference type="GO" id="GO:0005886">
    <property type="term" value="C:plasma membrane"/>
    <property type="evidence" value="ECO:0007669"/>
    <property type="project" value="TreeGrafter"/>
</dbReference>
<organism evidence="9 10">
    <name type="scientific">Orchesella cincta</name>
    <name type="common">Springtail</name>
    <name type="synonym">Podura cincta</name>
    <dbReference type="NCBI Taxonomy" id="48709"/>
    <lineage>
        <taxon>Eukaryota</taxon>
        <taxon>Metazoa</taxon>
        <taxon>Ecdysozoa</taxon>
        <taxon>Arthropoda</taxon>
        <taxon>Hexapoda</taxon>
        <taxon>Collembola</taxon>
        <taxon>Entomobryomorpha</taxon>
        <taxon>Entomobryoidea</taxon>
        <taxon>Orchesellidae</taxon>
        <taxon>Orchesellinae</taxon>
        <taxon>Orchesella</taxon>
    </lineage>
</organism>
<proteinExistence type="predicted"/>
<dbReference type="GO" id="GO:0005524">
    <property type="term" value="F:ATP binding"/>
    <property type="evidence" value="ECO:0007669"/>
    <property type="project" value="InterPro"/>
</dbReference>
<evidence type="ECO:0000256" key="1">
    <source>
        <dbReference type="ARBA" id="ARBA00004167"/>
    </source>
</evidence>
<dbReference type="Proteomes" id="UP000094527">
    <property type="component" value="Unassembled WGS sequence"/>
</dbReference>
<dbReference type="InterPro" id="IPR013783">
    <property type="entry name" value="Ig-like_fold"/>
</dbReference>
<dbReference type="GO" id="GO:0007169">
    <property type="term" value="P:cell surface receptor protein tyrosine kinase signaling pathway"/>
    <property type="evidence" value="ECO:0007669"/>
    <property type="project" value="TreeGrafter"/>
</dbReference>
<dbReference type="PANTHER" id="PTHR24416">
    <property type="entry name" value="TYROSINE-PROTEIN KINASE RECEPTOR"/>
    <property type="match status" value="1"/>
</dbReference>
<dbReference type="STRING" id="48709.A0A1D2MKT7"/>
<dbReference type="EMBL" id="LJIJ01000943">
    <property type="protein sequence ID" value="ODM93627.1"/>
    <property type="molecule type" value="Genomic_DNA"/>
</dbReference>
<evidence type="ECO:0000313" key="9">
    <source>
        <dbReference type="EMBL" id="ODM93627.1"/>
    </source>
</evidence>
<gene>
    <name evidence="9" type="ORF">Ocin01_13052</name>
</gene>
<dbReference type="GO" id="GO:0043235">
    <property type="term" value="C:receptor complex"/>
    <property type="evidence" value="ECO:0007669"/>
    <property type="project" value="TreeGrafter"/>
</dbReference>
<accession>A0A1D2MKT7</accession>
<dbReference type="InterPro" id="IPR007110">
    <property type="entry name" value="Ig-like_dom"/>
</dbReference>
<dbReference type="Pfam" id="PF07679">
    <property type="entry name" value="I-set"/>
    <property type="match status" value="1"/>
</dbReference>
<keyword evidence="3" id="KW-1133">Transmembrane helix</keyword>
<evidence type="ECO:0000259" key="7">
    <source>
        <dbReference type="PROSITE" id="PS50011"/>
    </source>
</evidence>
<name>A0A1D2MKT7_ORCCI</name>
<dbReference type="SUPFAM" id="SSF48726">
    <property type="entry name" value="Immunoglobulin"/>
    <property type="match status" value="1"/>
</dbReference>
<dbReference type="SUPFAM" id="SSF56112">
    <property type="entry name" value="Protein kinase-like (PK-like)"/>
    <property type="match status" value="1"/>
</dbReference>
<dbReference type="AlphaFoldDB" id="A0A1D2MKT7"/>
<feature type="chain" id="PRO_5008904191" evidence="6">
    <location>
        <begin position="33"/>
        <end position="642"/>
    </location>
</feature>
<evidence type="ECO:0000256" key="6">
    <source>
        <dbReference type="SAM" id="SignalP"/>
    </source>
</evidence>